<dbReference type="PANTHER" id="PTHR43874:SF85">
    <property type="entry name" value="TWO-COMPONENT RESPONSE REGULATOR ORR2"/>
    <property type="match status" value="1"/>
</dbReference>
<dbReference type="SUPFAM" id="SSF52172">
    <property type="entry name" value="CheY-like"/>
    <property type="match status" value="1"/>
</dbReference>
<dbReference type="GO" id="GO:0009736">
    <property type="term" value="P:cytokinin-activated signaling pathway"/>
    <property type="evidence" value="ECO:0007669"/>
    <property type="project" value="InterPro"/>
</dbReference>
<protein>
    <recommendedName>
        <fullName evidence="4">Response regulatory domain-containing protein</fullName>
    </recommendedName>
</protein>
<dbReference type="EMBL" id="LR862131">
    <property type="protein sequence ID" value="CAD1836931.1"/>
    <property type="molecule type" value="Genomic_DNA"/>
</dbReference>
<feature type="region of interest" description="Disordered" evidence="3">
    <location>
        <begin position="133"/>
        <end position="167"/>
    </location>
</feature>
<dbReference type="InterPro" id="IPR011006">
    <property type="entry name" value="CheY-like_superfamily"/>
</dbReference>
<dbReference type="Gene3D" id="3.40.50.2300">
    <property type="match status" value="2"/>
</dbReference>
<accession>A0A6V7Q1Q7</accession>
<reference evidence="5" key="1">
    <citation type="submission" date="2020-07" db="EMBL/GenBank/DDBJ databases">
        <authorList>
            <person name="Lin J."/>
        </authorList>
    </citation>
    <scope>NUCLEOTIDE SEQUENCE</scope>
</reference>
<evidence type="ECO:0000256" key="2">
    <source>
        <dbReference type="PROSITE-ProRule" id="PRU00169"/>
    </source>
</evidence>
<dbReference type="GO" id="GO:0000160">
    <property type="term" value="P:phosphorelay signal transduction system"/>
    <property type="evidence" value="ECO:0007669"/>
    <property type="project" value="UniProtKB-KW"/>
</dbReference>
<dbReference type="InterPro" id="IPR001789">
    <property type="entry name" value="Sig_transdc_resp-reg_receiver"/>
</dbReference>
<name>A0A6V7Q1Q7_ANACO</name>
<sequence>MKIQKFKFDLREREALGLRVLVVDDSPMDRKIVEGLLKSSGGGGGGGGGIFEVVAVDSAKKAMEVLGLHEGKAKSSTANEQSFLKPIPVVVMSSEHEPQRISRCRAIGAEDFIIKPLQATDIHRLRDYARPASLTSKAGTKRKNSPDLIAEKSDSERRPRLAGVAAA</sequence>
<evidence type="ECO:0000313" key="5">
    <source>
        <dbReference type="EMBL" id="CAD1836931.1"/>
    </source>
</evidence>
<organism evidence="5">
    <name type="scientific">Ananas comosus var. bracteatus</name>
    <name type="common">red pineapple</name>
    <dbReference type="NCBI Taxonomy" id="296719"/>
    <lineage>
        <taxon>Eukaryota</taxon>
        <taxon>Viridiplantae</taxon>
        <taxon>Streptophyta</taxon>
        <taxon>Embryophyta</taxon>
        <taxon>Tracheophyta</taxon>
        <taxon>Spermatophyta</taxon>
        <taxon>Magnoliopsida</taxon>
        <taxon>Liliopsida</taxon>
        <taxon>Poales</taxon>
        <taxon>Bromeliaceae</taxon>
        <taxon>Bromelioideae</taxon>
        <taxon>Ananas</taxon>
    </lineage>
</organism>
<proteinExistence type="predicted"/>
<feature type="compositionally biased region" description="Basic and acidic residues" evidence="3">
    <location>
        <begin position="149"/>
        <end position="159"/>
    </location>
</feature>
<evidence type="ECO:0000256" key="3">
    <source>
        <dbReference type="SAM" id="MobiDB-lite"/>
    </source>
</evidence>
<feature type="domain" description="Response regulatory" evidence="4">
    <location>
        <begin position="19"/>
        <end position="130"/>
    </location>
</feature>
<keyword evidence="1" id="KW-0902">Two-component regulatory system</keyword>
<dbReference type="PROSITE" id="PS50110">
    <property type="entry name" value="RESPONSE_REGULATORY"/>
    <property type="match status" value="1"/>
</dbReference>
<gene>
    <name evidence="5" type="ORF">CB5_LOCUS20142</name>
</gene>
<dbReference type="PANTHER" id="PTHR43874">
    <property type="entry name" value="TWO-COMPONENT RESPONSE REGULATOR"/>
    <property type="match status" value="1"/>
</dbReference>
<comment type="caution">
    <text evidence="2">Lacks conserved residue(s) required for the propagation of feature annotation.</text>
</comment>
<evidence type="ECO:0000256" key="1">
    <source>
        <dbReference type="ARBA" id="ARBA00023012"/>
    </source>
</evidence>
<evidence type="ECO:0000259" key="4">
    <source>
        <dbReference type="PROSITE" id="PS50110"/>
    </source>
</evidence>
<dbReference type="InterPro" id="IPR045279">
    <property type="entry name" value="ARR-like"/>
</dbReference>
<dbReference type="AlphaFoldDB" id="A0A6V7Q1Q7"/>